<sequence length="89" mass="9773">FGGLVVIDDLGKVDTNYSRIHTVTSFAELCYSHFISKHTMTVTVEIGEFHGSAILNAPVNFEVRLGLVRLGRSIEVIVAAGLVLSYYFP</sequence>
<dbReference type="AlphaFoldDB" id="X1I7W6"/>
<organism evidence="1">
    <name type="scientific">marine sediment metagenome</name>
    <dbReference type="NCBI Taxonomy" id="412755"/>
    <lineage>
        <taxon>unclassified sequences</taxon>
        <taxon>metagenomes</taxon>
        <taxon>ecological metagenomes</taxon>
    </lineage>
</organism>
<dbReference type="EMBL" id="BARU01015616">
    <property type="protein sequence ID" value="GAH53668.1"/>
    <property type="molecule type" value="Genomic_DNA"/>
</dbReference>
<name>X1I7W6_9ZZZZ</name>
<proteinExistence type="predicted"/>
<protein>
    <submittedName>
        <fullName evidence="1">Uncharacterized protein</fullName>
    </submittedName>
</protein>
<feature type="non-terminal residue" evidence="1">
    <location>
        <position position="89"/>
    </location>
</feature>
<feature type="non-terminal residue" evidence="1">
    <location>
        <position position="1"/>
    </location>
</feature>
<gene>
    <name evidence="1" type="ORF">S03H2_26713</name>
</gene>
<reference evidence="1" key="1">
    <citation type="journal article" date="2014" name="Front. Microbiol.">
        <title>High frequency of phylogenetically diverse reductive dehalogenase-homologous genes in deep subseafloor sedimentary metagenomes.</title>
        <authorList>
            <person name="Kawai M."/>
            <person name="Futagami T."/>
            <person name="Toyoda A."/>
            <person name="Takaki Y."/>
            <person name="Nishi S."/>
            <person name="Hori S."/>
            <person name="Arai W."/>
            <person name="Tsubouchi T."/>
            <person name="Morono Y."/>
            <person name="Uchiyama I."/>
            <person name="Ito T."/>
            <person name="Fujiyama A."/>
            <person name="Inagaki F."/>
            <person name="Takami H."/>
        </authorList>
    </citation>
    <scope>NUCLEOTIDE SEQUENCE</scope>
    <source>
        <strain evidence="1">Expedition CK06-06</strain>
    </source>
</reference>
<evidence type="ECO:0000313" key="1">
    <source>
        <dbReference type="EMBL" id="GAH53668.1"/>
    </source>
</evidence>
<comment type="caution">
    <text evidence="1">The sequence shown here is derived from an EMBL/GenBank/DDBJ whole genome shotgun (WGS) entry which is preliminary data.</text>
</comment>
<accession>X1I7W6</accession>